<sequence>MSRSIQLRKAEMEVTPAVGGNLIIRNKVPLGKCPDNLCEWLHSNADKFGEKAFLRQRNPEGGWYSLSFVETLSKVNQISNCLVEMELDESRPIAILSENSINFALTQLAAMQIGLAVTPISFAYSAISQTGGHIKHILDVSGASVLVMSDADLHMPKLKQRELGDLQLYAFSNSEKYSGVQPFEKLFAEEAKLSPAAQKCFDAVSPETLGKVQFTSGSTNLPKGVKVTHHMMVSNQIGIGQMWPFVGEDEVIIDWLPWNHTFGGNFVSNMMLMHGGTFHIDNGNPTPLGLEKTIANIKEVLPTIYFSVPRGYTALCAKMKVDEELKQAFFKNLKFIFTAAAALDQATFSSLKKMSVEVRGEEIPFFAGWGTTETAPDATLVYWPMIDERVIGLPIPGVEIKMTPDPSGKTELRVRGACISSGYFNNPEATSAAFDEDGFYKTQDGGKFLDPDNPEAGLLFDGRTSEDFKLNSGTWVFNSGLRNSINALGQPFMLEVVVAAPNRPFLAGMVFPNIPVLRNKFEAAAVKHAENETFLQNTDIVNFFRNFFQQHNSTHKGSSTRFERFTLLSDAPRIDKNETTDKGYINQMAVLKQREDIVEKLYAETLPDDVWEVDNS</sequence>
<name>A0A381SK59_9ZZZZ</name>
<dbReference type="EMBL" id="UINC01003032">
    <property type="protein sequence ID" value="SVA02717.1"/>
    <property type="molecule type" value="Genomic_DNA"/>
</dbReference>
<gene>
    <name evidence="2" type="ORF">METZ01_LOCUS55571</name>
</gene>
<organism evidence="2">
    <name type="scientific">marine metagenome</name>
    <dbReference type="NCBI Taxonomy" id="408172"/>
    <lineage>
        <taxon>unclassified sequences</taxon>
        <taxon>metagenomes</taxon>
        <taxon>ecological metagenomes</taxon>
    </lineage>
</organism>
<evidence type="ECO:0000259" key="1">
    <source>
        <dbReference type="Pfam" id="PF00501"/>
    </source>
</evidence>
<accession>A0A381SK59</accession>
<dbReference type="InterPro" id="IPR042099">
    <property type="entry name" value="ANL_N_sf"/>
</dbReference>
<dbReference type="PANTHER" id="PTHR24096">
    <property type="entry name" value="LONG-CHAIN-FATTY-ACID--COA LIGASE"/>
    <property type="match status" value="1"/>
</dbReference>
<dbReference type="Pfam" id="PF00501">
    <property type="entry name" value="AMP-binding"/>
    <property type="match status" value="1"/>
</dbReference>
<dbReference type="GO" id="GO:0016405">
    <property type="term" value="F:CoA-ligase activity"/>
    <property type="evidence" value="ECO:0007669"/>
    <property type="project" value="TreeGrafter"/>
</dbReference>
<proteinExistence type="predicted"/>
<dbReference type="PANTHER" id="PTHR24096:SF420">
    <property type="entry name" value="LONG-CHAIN-FATTY-ACID--COA LIGASE-RELATED"/>
    <property type="match status" value="1"/>
</dbReference>
<evidence type="ECO:0000313" key="2">
    <source>
        <dbReference type="EMBL" id="SVA02717.1"/>
    </source>
</evidence>
<reference evidence="2" key="1">
    <citation type="submission" date="2018-05" db="EMBL/GenBank/DDBJ databases">
        <authorList>
            <person name="Lanie J.A."/>
            <person name="Ng W.-L."/>
            <person name="Kazmierczak K.M."/>
            <person name="Andrzejewski T.M."/>
            <person name="Davidsen T.M."/>
            <person name="Wayne K.J."/>
            <person name="Tettelin H."/>
            <person name="Glass J.I."/>
            <person name="Rusch D."/>
            <person name="Podicherti R."/>
            <person name="Tsui H.-C.T."/>
            <person name="Winkler M.E."/>
        </authorList>
    </citation>
    <scope>NUCLEOTIDE SEQUENCE</scope>
</reference>
<dbReference type="SUPFAM" id="SSF56801">
    <property type="entry name" value="Acetyl-CoA synthetase-like"/>
    <property type="match status" value="1"/>
</dbReference>
<dbReference type="InterPro" id="IPR000873">
    <property type="entry name" value="AMP-dep_synth/lig_dom"/>
</dbReference>
<feature type="domain" description="AMP-dependent synthetase/ligase" evidence="1">
    <location>
        <begin position="43"/>
        <end position="424"/>
    </location>
</feature>
<dbReference type="Gene3D" id="3.40.50.12780">
    <property type="entry name" value="N-terminal domain of ligase-like"/>
    <property type="match status" value="1"/>
</dbReference>
<protein>
    <recommendedName>
        <fullName evidence="1">AMP-dependent synthetase/ligase domain-containing protein</fullName>
    </recommendedName>
</protein>
<dbReference type="AlphaFoldDB" id="A0A381SK59"/>